<sequence length="252" mass="26735">MSEDTMDATAGLIARLDAAETEAGVVRLRHRSYELLDLSPGASVVDVGCGTGRAVAELNQRGAAAIGVDPDELMIATARRRWPGAEFRMGSAESLPLPDQAVSGYRADKVLHVLPDPAAALAEAHRVLTPGGRIVLVGQDWDALMIDSSHPDLTRAILRSQADSLPSPQVARSYRNLLLDAGFQDVAVEAHTGIFTEPGFLPMLEAFAAKAVTAGSVIAEQSVDWVQDQRSRASTGRLFVAIPMFVASAGRP</sequence>
<evidence type="ECO:0000313" key="3">
    <source>
        <dbReference type="Proteomes" id="UP000198605"/>
    </source>
</evidence>
<evidence type="ECO:0000313" key="2">
    <source>
        <dbReference type="EMBL" id="SCL56282.1"/>
    </source>
</evidence>
<dbReference type="InterPro" id="IPR029063">
    <property type="entry name" value="SAM-dependent_MTases_sf"/>
</dbReference>
<gene>
    <name evidence="2" type="ORF">GA0070603_2174</name>
</gene>
<accession>A0A1C6UQI5</accession>
<organism evidence="2 3">
    <name type="scientific">Micromonospora chersina</name>
    <dbReference type="NCBI Taxonomy" id="47854"/>
    <lineage>
        <taxon>Bacteria</taxon>
        <taxon>Bacillati</taxon>
        <taxon>Actinomycetota</taxon>
        <taxon>Actinomycetes</taxon>
        <taxon>Micromonosporales</taxon>
        <taxon>Micromonosporaceae</taxon>
        <taxon>Micromonospora</taxon>
    </lineage>
</organism>
<dbReference type="InterPro" id="IPR013216">
    <property type="entry name" value="Methyltransf_11"/>
</dbReference>
<dbReference type="GeneID" id="43278825"/>
<dbReference type="RefSeq" id="WP_091321796.1">
    <property type="nucleotide sequence ID" value="NZ_FMIB01000002.1"/>
</dbReference>
<dbReference type="GO" id="GO:0032259">
    <property type="term" value="P:methylation"/>
    <property type="evidence" value="ECO:0007669"/>
    <property type="project" value="UniProtKB-KW"/>
</dbReference>
<proteinExistence type="predicted"/>
<dbReference type="CDD" id="cd02440">
    <property type="entry name" value="AdoMet_MTases"/>
    <property type="match status" value="1"/>
</dbReference>
<dbReference type="PANTHER" id="PTHR43591">
    <property type="entry name" value="METHYLTRANSFERASE"/>
    <property type="match status" value="1"/>
</dbReference>
<keyword evidence="3" id="KW-1185">Reference proteome</keyword>
<dbReference type="SUPFAM" id="SSF53335">
    <property type="entry name" value="S-adenosyl-L-methionine-dependent methyltransferases"/>
    <property type="match status" value="1"/>
</dbReference>
<dbReference type="EMBL" id="FMIB01000002">
    <property type="protein sequence ID" value="SCL56282.1"/>
    <property type="molecule type" value="Genomic_DNA"/>
</dbReference>
<dbReference type="Pfam" id="PF08241">
    <property type="entry name" value="Methyltransf_11"/>
    <property type="match status" value="1"/>
</dbReference>
<dbReference type="Gene3D" id="3.40.50.150">
    <property type="entry name" value="Vaccinia Virus protein VP39"/>
    <property type="match status" value="1"/>
</dbReference>
<keyword evidence="2" id="KW-0808">Transferase</keyword>
<dbReference type="AlphaFoldDB" id="A0A1C6UQI5"/>
<protein>
    <submittedName>
        <fullName evidence="2">Methyltransferase domain-containing protein</fullName>
    </submittedName>
</protein>
<dbReference type="Proteomes" id="UP000198605">
    <property type="component" value="Unassembled WGS sequence"/>
</dbReference>
<dbReference type="PANTHER" id="PTHR43591:SF24">
    <property type="entry name" value="2-METHOXY-6-POLYPRENYL-1,4-BENZOQUINOL METHYLASE, MITOCHONDRIAL"/>
    <property type="match status" value="1"/>
</dbReference>
<keyword evidence="2" id="KW-0489">Methyltransferase</keyword>
<dbReference type="OrthoDB" id="3636702at2"/>
<dbReference type="STRING" id="47854.GA0070603_2174"/>
<evidence type="ECO:0000259" key="1">
    <source>
        <dbReference type="Pfam" id="PF08241"/>
    </source>
</evidence>
<name>A0A1C6UQI5_9ACTN</name>
<feature type="domain" description="Methyltransferase type 11" evidence="1">
    <location>
        <begin position="45"/>
        <end position="136"/>
    </location>
</feature>
<reference evidence="3" key="1">
    <citation type="submission" date="2016-06" db="EMBL/GenBank/DDBJ databases">
        <authorList>
            <person name="Varghese N."/>
            <person name="Submissions Spin"/>
        </authorList>
    </citation>
    <scope>NUCLEOTIDE SEQUENCE [LARGE SCALE GENOMIC DNA]</scope>
    <source>
        <strain evidence="3">DSM 44151</strain>
    </source>
</reference>
<dbReference type="GO" id="GO:0008757">
    <property type="term" value="F:S-adenosylmethionine-dependent methyltransferase activity"/>
    <property type="evidence" value="ECO:0007669"/>
    <property type="project" value="InterPro"/>
</dbReference>